<feature type="region of interest" description="Disordered" evidence="1">
    <location>
        <begin position="722"/>
        <end position="746"/>
    </location>
</feature>
<feature type="region of interest" description="Disordered" evidence="1">
    <location>
        <begin position="157"/>
        <end position="458"/>
    </location>
</feature>
<feature type="compositionally biased region" description="Basic and acidic residues" evidence="1">
    <location>
        <begin position="313"/>
        <end position="329"/>
    </location>
</feature>
<accession>A0A484MS63</accession>
<feature type="compositionally biased region" description="Polar residues" evidence="1">
    <location>
        <begin position="298"/>
        <end position="311"/>
    </location>
</feature>
<gene>
    <name evidence="2" type="ORF">CCAM_LOCUS32722</name>
</gene>
<evidence type="ECO:0000313" key="3">
    <source>
        <dbReference type="Proteomes" id="UP000595140"/>
    </source>
</evidence>
<feature type="compositionally biased region" description="Pro residues" evidence="1">
    <location>
        <begin position="736"/>
        <end position="746"/>
    </location>
</feature>
<reference evidence="2 3" key="1">
    <citation type="submission" date="2018-04" db="EMBL/GenBank/DDBJ databases">
        <authorList>
            <person name="Vogel A."/>
        </authorList>
    </citation>
    <scope>NUCLEOTIDE SEQUENCE [LARGE SCALE GENOMIC DNA]</scope>
</reference>
<dbReference type="Proteomes" id="UP000595140">
    <property type="component" value="Unassembled WGS sequence"/>
</dbReference>
<feature type="compositionally biased region" description="Low complexity" evidence="1">
    <location>
        <begin position="412"/>
        <end position="428"/>
    </location>
</feature>
<dbReference type="EMBL" id="OOIL02004257">
    <property type="protein sequence ID" value="VFQ90946.1"/>
    <property type="molecule type" value="Genomic_DNA"/>
</dbReference>
<dbReference type="AlphaFoldDB" id="A0A484MS63"/>
<feature type="compositionally biased region" description="Basic and acidic residues" evidence="1">
    <location>
        <begin position="230"/>
        <end position="274"/>
    </location>
</feature>
<keyword evidence="3" id="KW-1185">Reference proteome</keyword>
<feature type="compositionally biased region" description="Basic and acidic residues" evidence="1">
    <location>
        <begin position="437"/>
        <end position="450"/>
    </location>
</feature>
<dbReference type="PANTHER" id="PTHR31390:SF12">
    <property type="entry name" value="PUTATIVE (DUF3527)-RELATED"/>
    <property type="match status" value="1"/>
</dbReference>
<proteinExistence type="predicted"/>
<sequence>MVIHLSSGTISHSCEHKLWKILTSFGNDKLESVWKMADIAKSGRRVSGQQQIADGVRDKTRLSKVIGSPQCEEMHHEVPKRAMNKNTVRPKSSECYQKQRPDNKDEELVKHMSNLPKYLQRTEMEKSVQAKALSFGVIDWNHLEKWKYSDHISARDHEKGSALPSSGGDLSCPRPPKAYSSFPQQKHMCPPFPHEQNLSGPMKHSRGKSMPGQEFFTAPVSTKPVTSRRRSSEANINKDSKVSDDKSKPGKDDMFSDQSKIDRRDDQNGRDKVKAGMQVNCAPKPQNIVILMPKAKHSQISESQTASNVDSTEPEKKGFSQESCSREHSPIPPSTDKQSSMKDSLDSSETSEGKGKYPSPTRRFSMNLGMVSRSSSFKETPTAPRLPDTHTIPKSGPVSSGVERSKANGKGRSSPLRRLLDPLLLRSSKGTHTAETSNEKLDSTSNREHPSSSSSSSSGALLQLSIKDGLPFFKFVVDGSQDILVAAVKQLPKTGKGDGRLVYSIYTVSEIKKKNGGWMGHGSKGSEKCSEFGYNMIGLMKVSSSYVFKSDLRESVLYSVNLGQVVDNKQTASEFLPDREIAAIIVPKSGSIVVIRPGGVHGLPQKGTPSSLVERWKSGGVCDCGGWDVGCKLQVLTEHEKDCNNLALFLQGGEQERKLIFSLAPLRKGLYTVQFDPSVPLVEAFSICVTILTGQKKVCGMLEVADPSVSSGGVREAEVTTAATVQGGQGSAKYAPSPPPSPVARI</sequence>
<dbReference type="InterPro" id="IPR021916">
    <property type="entry name" value="DUF3527"/>
</dbReference>
<evidence type="ECO:0000313" key="2">
    <source>
        <dbReference type="EMBL" id="VFQ90946.1"/>
    </source>
</evidence>
<dbReference type="PANTHER" id="PTHR31390">
    <property type="entry name" value="EXPRESSED PROTEIN"/>
    <property type="match status" value="1"/>
</dbReference>
<feature type="compositionally biased region" description="Basic and acidic residues" evidence="1">
    <location>
        <begin position="339"/>
        <end position="355"/>
    </location>
</feature>
<dbReference type="Pfam" id="PF12043">
    <property type="entry name" value="DUF3527"/>
    <property type="match status" value="2"/>
</dbReference>
<protein>
    <submittedName>
        <fullName evidence="2">Uncharacterized protein</fullName>
    </submittedName>
</protein>
<name>A0A484MS63_9ASTE</name>
<dbReference type="OrthoDB" id="1898655at2759"/>
<evidence type="ECO:0000256" key="1">
    <source>
        <dbReference type="SAM" id="MobiDB-lite"/>
    </source>
</evidence>
<organism evidence="2 3">
    <name type="scientific">Cuscuta campestris</name>
    <dbReference type="NCBI Taxonomy" id="132261"/>
    <lineage>
        <taxon>Eukaryota</taxon>
        <taxon>Viridiplantae</taxon>
        <taxon>Streptophyta</taxon>
        <taxon>Embryophyta</taxon>
        <taxon>Tracheophyta</taxon>
        <taxon>Spermatophyta</taxon>
        <taxon>Magnoliopsida</taxon>
        <taxon>eudicotyledons</taxon>
        <taxon>Gunneridae</taxon>
        <taxon>Pentapetalae</taxon>
        <taxon>asterids</taxon>
        <taxon>lamiids</taxon>
        <taxon>Solanales</taxon>
        <taxon>Convolvulaceae</taxon>
        <taxon>Cuscuteae</taxon>
        <taxon>Cuscuta</taxon>
        <taxon>Cuscuta subgen. Grammica</taxon>
        <taxon>Cuscuta sect. Cleistogrammica</taxon>
    </lineage>
</organism>